<keyword evidence="1" id="KW-0812">Transmembrane</keyword>
<organism evidence="2">
    <name type="scientific">Daucus carota subsp. sativus</name>
    <name type="common">Carrot</name>
    <dbReference type="NCBI Taxonomy" id="79200"/>
    <lineage>
        <taxon>Eukaryota</taxon>
        <taxon>Viridiplantae</taxon>
        <taxon>Streptophyta</taxon>
        <taxon>Embryophyta</taxon>
        <taxon>Tracheophyta</taxon>
        <taxon>Spermatophyta</taxon>
        <taxon>Magnoliopsida</taxon>
        <taxon>eudicotyledons</taxon>
        <taxon>Gunneridae</taxon>
        <taxon>Pentapetalae</taxon>
        <taxon>asterids</taxon>
        <taxon>campanulids</taxon>
        <taxon>Apiales</taxon>
        <taxon>Apiaceae</taxon>
        <taxon>Apioideae</taxon>
        <taxon>Scandiceae</taxon>
        <taxon>Daucinae</taxon>
        <taxon>Daucus</taxon>
        <taxon>Daucus sect. Daucus</taxon>
    </lineage>
</organism>
<evidence type="ECO:0000256" key="1">
    <source>
        <dbReference type="SAM" id="Phobius"/>
    </source>
</evidence>
<gene>
    <name evidence="2" type="ORF">DCAR_030845</name>
    <name evidence="3" type="ORF">DCAR_0935827</name>
</gene>
<feature type="transmembrane region" description="Helical" evidence="1">
    <location>
        <begin position="12"/>
        <end position="31"/>
    </location>
</feature>
<dbReference type="EMBL" id="LNRQ01000009">
    <property type="protein sequence ID" value="KZM83276.1"/>
    <property type="molecule type" value="Genomic_DNA"/>
</dbReference>
<feature type="transmembrane region" description="Helical" evidence="1">
    <location>
        <begin position="37"/>
        <end position="58"/>
    </location>
</feature>
<keyword evidence="1" id="KW-0472">Membrane</keyword>
<reference evidence="2" key="1">
    <citation type="journal article" date="2016" name="Nat. Genet.">
        <title>A high-quality carrot genome assembly provides new insights into carotenoid accumulation and asterid genome evolution.</title>
        <authorList>
            <person name="Iorizzo M."/>
            <person name="Ellison S."/>
            <person name="Senalik D."/>
            <person name="Zeng P."/>
            <person name="Satapoomin P."/>
            <person name="Huang J."/>
            <person name="Bowman M."/>
            <person name="Iovene M."/>
            <person name="Sanseverino W."/>
            <person name="Cavagnaro P."/>
            <person name="Yildiz M."/>
            <person name="Macko-Podgorni A."/>
            <person name="Moranska E."/>
            <person name="Grzebelus E."/>
            <person name="Grzebelus D."/>
            <person name="Ashrafi H."/>
            <person name="Zheng Z."/>
            <person name="Cheng S."/>
            <person name="Spooner D."/>
            <person name="Van Deynze A."/>
            <person name="Simon P."/>
        </authorList>
    </citation>
    <scope>NUCLEOTIDE SEQUENCE [LARGE SCALE GENOMIC DNA]</scope>
    <source>
        <tissue evidence="2">Leaf</tissue>
    </source>
</reference>
<dbReference type="PANTHER" id="PTHR34125:SF7">
    <property type="entry name" value="TRANSMEMBRANE PROTEIN"/>
    <property type="match status" value="1"/>
</dbReference>
<evidence type="ECO:0000313" key="4">
    <source>
        <dbReference type="Proteomes" id="UP000077755"/>
    </source>
</evidence>
<dbReference type="EMBL" id="CP093351">
    <property type="protein sequence ID" value="WOH16277.1"/>
    <property type="molecule type" value="Genomic_DNA"/>
</dbReference>
<dbReference type="OMA" id="YKYHITI"/>
<dbReference type="AlphaFoldDB" id="A0A175YHW9"/>
<name>A0A175YHW9_DAUCS</name>
<dbReference type="PANTHER" id="PTHR34125">
    <property type="entry name" value="OS01G0762900 PROTEIN"/>
    <property type="match status" value="1"/>
</dbReference>
<protein>
    <submittedName>
        <fullName evidence="2">Uncharacterized protein</fullName>
    </submittedName>
</protein>
<dbReference type="Gramene" id="KZM83276">
    <property type="protein sequence ID" value="KZM83276"/>
    <property type="gene ID" value="DCAR_030845"/>
</dbReference>
<evidence type="ECO:0000313" key="3">
    <source>
        <dbReference type="EMBL" id="WOH16277.1"/>
    </source>
</evidence>
<keyword evidence="1" id="KW-1133">Transmembrane helix</keyword>
<proteinExistence type="predicted"/>
<evidence type="ECO:0000313" key="2">
    <source>
        <dbReference type="EMBL" id="KZM83276.1"/>
    </source>
</evidence>
<dbReference type="Proteomes" id="UP000077755">
    <property type="component" value="Chromosome 9"/>
</dbReference>
<keyword evidence="4" id="KW-1185">Reference proteome</keyword>
<reference evidence="3" key="2">
    <citation type="submission" date="2022-03" db="EMBL/GenBank/DDBJ databases">
        <title>Draft title - Genomic analysis of global carrot germplasm unveils the trajectory of domestication and the origin of high carotenoid orange carrot.</title>
        <authorList>
            <person name="Iorizzo M."/>
            <person name="Ellison S."/>
            <person name="Senalik D."/>
            <person name="Macko-Podgorni A."/>
            <person name="Grzebelus D."/>
            <person name="Bostan H."/>
            <person name="Rolling W."/>
            <person name="Curaba J."/>
            <person name="Simon P."/>
        </authorList>
    </citation>
    <scope>NUCLEOTIDE SEQUENCE</scope>
    <source>
        <tissue evidence="3">Leaf</tissue>
    </source>
</reference>
<sequence length="95" mass="10790">MEITAKILEFKSHIVITIIVSLILALCFQVAPQFMTILSYFWPLFISTAMFLVLIVVFGQKTPSEFYGGKEGEEIMDYVAGQPDYLEESETLSEK</sequence>
<accession>A0A175YHW9</accession>